<protein>
    <recommendedName>
        <fullName evidence="5">Secreted protein</fullName>
    </recommendedName>
</protein>
<evidence type="ECO:0008006" key="5">
    <source>
        <dbReference type="Google" id="ProtNLM"/>
    </source>
</evidence>
<dbReference type="EMBL" id="JASPKY010001353">
    <property type="protein sequence ID" value="KAK9674975.1"/>
    <property type="molecule type" value="Genomic_DNA"/>
</dbReference>
<organism evidence="3 4">
    <name type="scientific">Popillia japonica</name>
    <name type="common">Japanese beetle</name>
    <dbReference type="NCBI Taxonomy" id="7064"/>
    <lineage>
        <taxon>Eukaryota</taxon>
        <taxon>Metazoa</taxon>
        <taxon>Ecdysozoa</taxon>
        <taxon>Arthropoda</taxon>
        <taxon>Hexapoda</taxon>
        <taxon>Insecta</taxon>
        <taxon>Pterygota</taxon>
        <taxon>Neoptera</taxon>
        <taxon>Endopterygota</taxon>
        <taxon>Coleoptera</taxon>
        <taxon>Polyphaga</taxon>
        <taxon>Scarabaeiformia</taxon>
        <taxon>Scarabaeidae</taxon>
        <taxon>Rutelinae</taxon>
        <taxon>Popillia</taxon>
    </lineage>
</organism>
<sequence length="118" mass="11977">MVRSIAVLLWAIIAASSGLTVEQRARTTHDYEVSETEHVPTASLTLSDSHDGGGGYGGGKGGFSAGSGLKTIAQGSAERANNAVANQHAAGRQAAAVAKSTLAQAAIGVSYWRKLPSV</sequence>
<feature type="signal peptide" evidence="2">
    <location>
        <begin position="1"/>
        <end position="18"/>
    </location>
</feature>
<evidence type="ECO:0000313" key="4">
    <source>
        <dbReference type="Proteomes" id="UP001458880"/>
    </source>
</evidence>
<gene>
    <name evidence="3" type="ORF">QE152_g40736</name>
</gene>
<dbReference type="PANTHER" id="PTHR37161:SF3">
    <property type="entry name" value="HDC10475"/>
    <property type="match status" value="1"/>
</dbReference>
<name>A0AAW1HFD5_POPJA</name>
<accession>A0AAW1HFD5</accession>
<reference evidence="3 4" key="1">
    <citation type="journal article" date="2024" name="BMC Genomics">
        <title>De novo assembly and annotation of Popillia japonica's genome with initial clues to its potential as an invasive pest.</title>
        <authorList>
            <person name="Cucini C."/>
            <person name="Boschi S."/>
            <person name="Funari R."/>
            <person name="Cardaioli E."/>
            <person name="Iannotti N."/>
            <person name="Marturano G."/>
            <person name="Paoli F."/>
            <person name="Bruttini M."/>
            <person name="Carapelli A."/>
            <person name="Frati F."/>
            <person name="Nardi F."/>
        </authorList>
    </citation>
    <scope>NUCLEOTIDE SEQUENCE [LARGE SCALE GENOMIC DNA]</scope>
    <source>
        <strain evidence="3">DMR45628</strain>
    </source>
</reference>
<proteinExistence type="predicted"/>
<dbReference type="InterPro" id="IPR007999">
    <property type="entry name" value="DUF745"/>
</dbReference>
<keyword evidence="2" id="KW-0732">Signal</keyword>
<keyword evidence="4" id="KW-1185">Reference proteome</keyword>
<feature type="region of interest" description="Disordered" evidence="1">
    <location>
        <begin position="30"/>
        <end position="60"/>
    </location>
</feature>
<comment type="caution">
    <text evidence="3">The sequence shown here is derived from an EMBL/GenBank/DDBJ whole genome shotgun (WGS) entry which is preliminary data.</text>
</comment>
<evidence type="ECO:0000313" key="3">
    <source>
        <dbReference type="EMBL" id="KAK9674975.1"/>
    </source>
</evidence>
<evidence type="ECO:0000256" key="1">
    <source>
        <dbReference type="SAM" id="MobiDB-lite"/>
    </source>
</evidence>
<dbReference type="PANTHER" id="PTHR37161">
    <property type="entry name" value="HDC10475"/>
    <property type="match status" value="1"/>
</dbReference>
<feature type="chain" id="PRO_5043688013" description="Secreted protein" evidence="2">
    <location>
        <begin position="19"/>
        <end position="118"/>
    </location>
</feature>
<dbReference type="AlphaFoldDB" id="A0AAW1HFD5"/>
<evidence type="ECO:0000256" key="2">
    <source>
        <dbReference type="SAM" id="SignalP"/>
    </source>
</evidence>
<dbReference type="Proteomes" id="UP001458880">
    <property type="component" value="Unassembled WGS sequence"/>
</dbReference>